<dbReference type="InterPro" id="IPR033121">
    <property type="entry name" value="PEPTIDASE_A1"/>
</dbReference>
<evidence type="ECO:0000256" key="1">
    <source>
        <dbReference type="ARBA" id="ARBA00007447"/>
    </source>
</evidence>
<feature type="compositionally biased region" description="Basic residues" evidence="2">
    <location>
        <begin position="255"/>
        <end position="264"/>
    </location>
</feature>
<sequence>MTTAALGTPPQPFRFCIDLVWDTLFVPNASIHLGYGAMPGRIVRYYANESSTAEPRCNLGRRSFEQNLVHFSGPVAQDTFRVMGNGSEDGGALEVANQLFVAVDKAGSDYYNLRINSDGVIGLGLSPRFHTTPPTPNSISSFLASPWSRMVQAGTPDTNLFAIEVPRAASDDIENVPNRSDPAMTGEISFGAISARYRGAPFAALPLVRDDDRFWAVEARWDNRTHPLHRRSDDDDGDDDDGDADNNSGDNNASPHKKKKKKKKKKKTIAVFTTEYFIALPDTALVQQIYRSLPMWAREEDCLHIPTYLHCAARDHLPDLVFELGGTSQSFTVTARQYAYRMKREIVPTEWYADGGEEEGGSPVPRDAVVLGSPLLNAYYGVYDLDQMEVRRESCPPTLPISGTGETLMSQKDGPT</sequence>
<dbReference type="Gene3D" id="2.40.70.10">
    <property type="entry name" value="Acid Proteases"/>
    <property type="match status" value="2"/>
</dbReference>
<feature type="region of interest" description="Disordered" evidence="2">
    <location>
        <begin position="394"/>
        <end position="416"/>
    </location>
</feature>
<feature type="compositionally biased region" description="Acidic residues" evidence="2">
    <location>
        <begin position="234"/>
        <end position="244"/>
    </location>
</feature>
<dbReference type="InterPro" id="IPR001461">
    <property type="entry name" value="Aspartic_peptidase_A1"/>
</dbReference>
<feature type="compositionally biased region" description="Low complexity" evidence="2">
    <location>
        <begin position="245"/>
        <end position="254"/>
    </location>
</feature>
<keyword evidence="5" id="KW-1185">Reference proteome</keyword>
<comment type="caution">
    <text evidence="4">The sequence shown here is derived from an EMBL/GenBank/DDBJ whole genome shotgun (WGS) entry which is preliminary data.</text>
</comment>
<protein>
    <recommendedName>
        <fullName evidence="3">Peptidase A1 domain-containing protein</fullName>
    </recommendedName>
</protein>
<accession>A0ABR1WSE1</accession>
<dbReference type="CDD" id="cd05471">
    <property type="entry name" value="pepsin_like"/>
    <property type="match status" value="1"/>
</dbReference>
<dbReference type="SUPFAM" id="SSF50630">
    <property type="entry name" value="Acid proteases"/>
    <property type="match status" value="1"/>
</dbReference>
<name>A0ABR1WSE1_9PEZI</name>
<organism evidence="4 5">
    <name type="scientific">Apiospora phragmitis</name>
    <dbReference type="NCBI Taxonomy" id="2905665"/>
    <lineage>
        <taxon>Eukaryota</taxon>
        <taxon>Fungi</taxon>
        <taxon>Dikarya</taxon>
        <taxon>Ascomycota</taxon>
        <taxon>Pezizomycotina</taxon>
        <taxon>Sordariomycetes</taxon>
        <taxon>Xylariomycetidae</taxon>
        <taxon>Amphisphaeriales</taxon>
        <taxon>Apiosporaceae</taxon>
        <taxon>Apiospora</taxon>
    </lineage>
</organism>
<dbReference type="PANTHER" id="PTHR47966">
    <property type="entry name" value="BETA-SITE APP-CLEAVING ENZYME, ISOFORM A-RELATED"/>
    <property type="match status" value="1"/>
</dbReference>
<dbReference type="InterPro" id="IPR034164">
    <property type="entry name" value="Pepsin-like_dom"/>
</dbReference>
<evidence type="ECO:0000313" key="4">
    <source>
        <dbReference type="EMBL" id="KAK8086028.1"/>
    </source>
</evidence>
<comment type="similarity">
    <text evidence="1">Belongs to the peptidase A1 family.</text>
</comment>
<reference evidence="4 5" key="1">
    <citation type="submission" date="2023-01" db="EMBL/GenBank/DDBJ databases">
        <title>Analysis of 21 Apiospora genomes using comparative genomics revels a genus with tremendous synthesis potential of carbohydrate active enzymes and secondary metabolites.</title>
        <authorList>
            <person name="Sorensen T."/>
        </authorList>
    </citation>
    <scope>NUCLEOTIDE SEQUENCE [LARGE SCALE GENOMIC DNA]</scope>
    <source>
        <strain evidence="4 5">CBS 135458</strain>
    </source>
</reference>
<dbReference type="Proteomes" id="UP001480595">
    <property type="component" value="Unassembled WGS sequence"/>
</dbReference>
<proteinExistence type="inferred from homology"/>
<dbReference type="EMBL" id="JAQQWL010000002">
    <property type="protein sequence ID" value="KAK8086028.1"/>
    <property type="molecule type" value="Genomic_DNA"/>
</dbReference>
<dbReference type="PROSITE" id="PS51767">
    <property type="entry name" value="PEPTIDASE_A1"/>
    <property type="match status" value="1"/>
</dbReference>
<dbReference type="RefSeq" id="XP_066720552.1">
    <property type="nucleotide sequence ID" value="XM_066852411.1"/>
</dbReference>
<feature type="region of interest" description="Disordered" evidence="2">
    <location>
        <begin position="226"/>
        <end position="264"/>
    </location>
</feature>
<dbReference type="InterPro" id="IPR021109">
    <property type="entry name" value="Peptidase_aspartic_dom_sf"/>
</dbReference>
<gene>
    <name evidence="4" type="ORF">PG994_001002</name>
</gene>
<dbReference type="PANTHER" id="PTHR47966:SF51">
    <property type="entry name" value="BETA-SITE APP-CLEAVING ENZYME, ISOFORM A-RELATED"/>
    <property type="match status" value="1"/>
</dbReference>
<dbReference type="GeneID" id="92085474"/>
<evidence type="ECO:0000313" key="5">
    <source>
        <dbReference type="Proteomes" id="UP001480595"/>
    </source>
</evidence>
<evidence type="ECO:0000256" key="2">
    <source>
        <dbReference type="SAM" id="MobiDB-lite"/>
    </source>
</evidence>
<evidence type="ECO:0000259" key="3">
    <source>
        <dbReference type="PROSITE" id="PS51767"/>
    </source>
</evidence>
<feature type="domain" description="Peptidase A1" evidence="3">
    <location>
        <begin position="1"/>
        <end position="393"/>
    </location>
</feature>